<proteinExistence type="predicted"/>
<keyword evidence="1" id="KW-1133">Transmembrane helix</keyword>
<evidence type="ECO:0000259" key="2">
    <source>
        <dbReference type="Pfam" id="PF01882"/>
    </source>
</evidence>
<dbReference type="OrthoDB" id="9812729at2"/>
<name>A0A4R0H3N1_9ACTN</name>
<evidence type="ECO:0000256" key="1">
    <source>
        <dbReference type="SAM" id="Phobius"/>
    </source>
</evidence>
<dbReference type="PANTHER" id="PTHR34351:SF1">
    <property type="entry name" value="SLR1927 PROTEIN"/>
    <property type="match status" value="1"/>
</dbReference>
<protein>
    <submittedName>
        <fullName evidence="3">DUF58 domain-containing protein</fullName>
    </submittedName>
</protein>
<gene>
    <name evidence="3" type="ORF">E0H45_34785</name>
</gene>
<feature type="domain" description="DUF58" evidence="2">
    <location>
        <begin position="194"/>
        <end position="291"/>
    </location>
</feature>
<dbReference type="Pfam" id="PF01882">
    <property type="entry name" value="DUF58"/>
    <property type="match status" value="1"/>
</dbReference>
<evidence type="ECO:0000313" key="3">
    <source>
        <dbReference type="EMBL" id="TCC04248.1"/>
    </source>
</evidence>
<dbReference type="Proteomes" id="UP000292346">
    <property type="component" value="Unassembled WGS sequence"/>
</dbReference>
<feature type="transmembrane region" description="Helical" evidence="1">
    <location>
        <begin position="9"/>
        <end position="27"/>
    </location>
</feature>
<evidence type="ECO:0000313" key="4">
    <source>
        <dbReference type="Proteomes" id="UP000292346"/>
    </source>
</evidence>
<dbReference type="InterPro" id="IPR002881">
    <property type="entry name" value="DUF58"/>
</dbReference>
<reference evidence="3 4" key="1">
    <citation type="submission" date="2019-02" db="EMBL/GenBank/DDBJ databases">
        <title>Kribbella capetownensis sp. nov. and Kribbella speibonae sp. nov., isolated from soil.</title>
        <authorList>
            <person name="Curtis S.M."/>
            <person name="Norton I."/>
            <person name="Everest G.J."/>
            <person name="Meyers P.R."/>
        </authorList>
    </citation>
    <scope>NUCLEOTIDE SEQUENCE [LARGE SCALE GENOMIC DNA]</scope>
    <source>
        <strain evidence="3 4">KCTC 29219</strain>
    </source>
</reference>
<keyword evidence="1" id="KW-0472">Membrane</keyword>
<dbReference type="PANTHER" id="PTHR34351">
    <property type="entry name" value="SLR1927 PROTEIN-RELATED"/>
    <property type="match status" value="1"/>
</dbReference>
<accession>A0A4R0H3N1</accession>
<feature type="transmembrane region" description="Helical" evidence="1">
    <location>
        <begin position="33"/>
        <end position="50"/>
    </location>
</feature>
<dbReference type="RefSeq" id="WP_131345339.1">
    <property type="nucleotide sequence ID" value="NZ_SJJZ01000004.1"/>
</dbReference>
<keyword evidence="1" id="KW-0812">Transmembrane</keyword>
<dbReference type="AlphaFoldDB" id="A0A4R0H3N1"/>
<organism evidence="3 4">
    <name type="scientific">Kribbella soli</name>
    <dbReference type="NCBI Taxonomy" id="1124743"/>
    <lineage>
        <taxon>Bacteria</taxon>
        <taxon>Bacillati</taxon>
        <taxon>Actinomycetota</taxon>
        <taxon>Actinomycetes</taxon>
        <taxon>Propionibacteriales</taxon>
        <taxon>Kribbellaceae</taxon>
        <taxon>Kribbella</taxon>
    </lineage>
</organism>
<dbReference type="EMBL" id="SJJZ01000004">
    <property type="protein sequence ID" value="TCC04248.1"/>
    <property type="molecule type" value="Genomic_DNA"/>
</dbReference>
<sequence>MRTRLTPRAWGVLVGSIALLVAGQLLGYPMLRVLAGAGLAAVLISVLTVVRRPKVTVERVLYPDRVECGQPALARLMVRNESTRRQPAFVAADTAGAHQSEVAVTALAPNGVATYHYELPTARRGPLPVGPLLLRRSDPFGLVSCQVSIGSAATLLVHPKRYAARTATGIRQRHHFEGPVSAGPLRGSIDLRRLREYVPGDEVRHVHWKASARAGRLMVREYVDPDQPRLQVLLDTRTTALTADQFDTAVSVAASILVVAAQSGQRLRLTTPCGTDHDVQSVSDLLDELARVEQATNTTNLLESLPVGRDGGALVVLTGDTAGLAEVPNLRSSYRPVVCIDVTHDEPALHTGAGVHVIHANAAQNAVDAWNAVPA</sequence>
<comment type="caution">
    <text evidence="3">The sequence shown here is derived from an EMBL/GenBank/DDBJ whole genome shotgun (WGS) entry which is preliminary data.</text>
</comment>
<keyword evidence="4" id="KW-1185">Reference proteome</keyword>